<feature type="active site" description="Nucleophile" evidence="1">
    <location>
        <position position="143"/>
    </location>
</feature>
<dbReference type="PANTHER" id="PTHR38589">
    <property type="entry name" value="BLR0621 PROTEIN"/>
    <property type="match status" value="1"/>
</dbReference>
<dbReference type="EMBL" id="SDVB01000311">
    <property type="protein sequence ID" value="RYC04862.1"/>
    <property type="molecule type" value="Genomic_DNA"/>
</dbReference>
<dbReference type="GO" id="GO:0009252">
    <property type="term" value="P:peptidoglycan biosynthetic process"/>
    <property type="evidence" value="ECO:0007669"/>
    <property type="project" value="UniProtKB-KW"/>
</dbReference>
<comment type="caution">
    <text evidence="3">The sequence shown here is derived from an EMBL/GenBank/DDBJ whole genome shotgun (WGS) entry which is preliminary data.</text>
</comment>
<dbReference type="GO" id="GO:0071555">
    <property type="term" value="P:cell wall organization"/>
    <property type="evidence" value="ECO:0007669"/>
    <property type="project" value="UniProtKB-UniRule"/>
</dbReference>
<feature type="domain" description="L,D-TPase catalytic" evidence="2">
    <location>
        <begin position="1"/>
        <end position="167"/>
    </location>
</feature>
<feature type="active site" description="Proton donor/acceptor" evidence="1">
    <location>
        <position position="131"/>
    </location>
</feature>
<dbReference type="AlphaFoldDB" id="A0A4Q2SHS5"/>
<accession>A0A4Q2SHS5</accession>
<keyword evidence="1" id="KW-0961">Cell wall biogenesis/degradation</keyword>
<keyword evidence="1" id="KW-0573">Peptidoglycan synthesis</keyword>
<dbReference type="PANTHER" id="PTHR38589:SF1">
    <property type="entry name" value="BLR0621 PROTEIN"/>
    <property type="match status" value="1"/>
</dbReference>
<evidence type="ECO:0000313" key="3">
    <source>
        <dbReference type="EMBL" id="RYC04862.1"/>
    </source>
</evidence>
<dbReference type="OrthoDB" id="9804204at2"/>
<sequence length="167" mass="18885">MLRTAPRDRSRAILQFGVLRLPAALGRTGTVSCKREGDGGSPRATMRLLSGYFRGDRIENLATALPMIRTKADMLWCDAPQHPAYNRPVSAPFAASHERLMRDDSLYDICLIMDWNVSSRQRGRGSAIFFHLAHPGYTPTEGCVAIARRDMLRLIRHLRRGIRIRIL</sequence>
<keyword evidence="1" id="KW-0133">Cell shape</keyword>
<keyword evidence="4" id="KW-1185">Reference proteome</keyword>
<evidence type="ECO:0000259" key="2">
    <source>
        <dbReference type="PROSITE" id="PS52029"/>
    </source>
</evidence>
<proteinExistence type="predicted"/>
<evidence type="ECO:0000313" key="4">
    <source>
        <dbReference type="Proteomes" id="UP000291088"/>
    </source>
</evidence>
<protein>
    <recommendedName>
        <fullName evidence="2">L,D-TPase catalytic domain-containing protein</fullName>
    </recommendedName>
</protein>
<evidence type="ECO:0000256" key="1">
    <source>
        <dbReference type="PROSITE-ProRule" id="PRU01373"/>
    </source>
</evidence>
<dbReference type="GO" id="GO:0008360">
    <property type="term" value="P:regulation of cell shape"/>
    <property type="evidence" value="ECO:0007669"/>
    <property type="project" value="UniProtKB-UniRule"/>
</dbReference>
<dbReference type="GO" id="GO:0016740">
    <property type="term" value="F:transferase activity"/>
    <property type="evidence" value="ECO:0007669"/>
    <property type="project" value="InterPro"/>
</dbReference>
<dbReference type="Proteomes" id="UP000291088">
    <property type="component" value="Unassembled WGS sequence"/>
</dbReference>
<name>A0A4Q2SHS5_9HYPH</name>
<comment type="pathway">
    <text evidence="1">Cell wall biogenesis; peptidoglycan biosynthesis.</text>
</comment>
<dbReference type="InterPro" id="IPR005490">
    <property type="entry name" value="LD_TPept_cat_dom"/>
</dbReference>
<reference evidence="3 4" key="1">
    <citation type="submission" date="2019-01" db="EMBL/GenBank/DDBJ databases">
        <authorList>
            <person name="Deng T."/>
        </authorList>
    </citation>
    <scope>NUCLEOTIDE SEQUENCE [LARGE SCALE GENOMIC DNA]</scope>
    <source>
        <strain evidence="3 4">F8825</strain>
    </source>
</reference>
<gene>
    <name evidence="3" type="ORF">EUU22_21585</name>
</gene>
<dbReference type="PROSITE" id="PS52029">
    <property type="entry name" value="LD_TPASE"/>
    <property type="match status" value="1"/>
</dbReference>
<dbReference type="Pfam" id="PF03734">
    <property type="entry name" value="YkuD"/>
    <property type="match status" value="1"/>
</dbReference>
<organism evidence="3 4">
    <name type="scientific">Ciceribacter ferrooxidans</name>
    <dbReference type="NCBI Taxonomy" id="2509717"/>
    <lineage>
        <taxon>Bacteria</taxon>
        <taxon>Pseudomonadati</taxon>
        <taxon>Pseudomonadota</taxon>
        <taxon>Alphaproteobacteria</taxon>
        <taxon>Hyphomicrobiales</taxon>
        <taxon>Rhizobiaceae</taxon>
        <taxon>Ciceribacter</taxon>
    </lineage>
</organism>